<evidence type="ECO:0000313" key="5">
    <source>
        <dbReference type="Proteomes" id="UP001501676"/>
    </source>
</evidence>
<evidence type="ECO:0000313" key="4">
    <source>
        <dbReference type="EMBL" id="GAA3390872.1"/>
    </source>
</evidence>
<dbReference type="Gene3D" id="3.90.226.10">
    <property type="entry name" value="2-enoyl-CoA Hydratase, Chain A, domain 1"/>
    <property type="match status" value="1"/>
</dbReference>
<feature type="compositionally biased region" description="Pro residues" evidence="3">
    <location>
        <begin position="40"/>
        <end position="57"/>
    </location>
</feature>
<dbReference type="Proteomes" id="UP001501676">
    <property type="component" value="Unassembled WGS sequence"/>
</dbReference>
<organism evidence="4 5">
    <name type="scientific">Cryptosporangium minutisporangium</name>
    <dbReference type="NCBI Taxonomy" id="113569"/>
    <lineage>
        <taxon>Bacteria</taxon>
        <taxon>Bacillati</taxon>
        <taxon>Actinomycetota</taxon>
        <taxon>Actinomycetes</taxon>
        <taxon>Cryptosporangiales</taxon>
        <taxon>Cryptosporangiaceae</taxon>
        <taxon>Cryptosporangium</taxon>
    </lineage>
</organism>
<dbReference type="PANTHER" id="PTHR10381:SF11">
    <property type="entry name" value="ATP-DEPENDENT CLP PROTEASE PROTEOLYTIC SUBUNIT, MITOCHONDRIAL"/>
    <property type="match status" value="1"/>
</dbReference>
<accession>A0ABP6T1K5</accession>
<dbReference type="CDD" id="cd07017">
    <property type="entry name" value="S14_ClpP_2"/>
    <property type="match status" value="1"/>
</dbReference>
<comment type="caution">
    <text evidence="4">The sequence shown here is derived from an EMBL/GenBank/DDBJ whole genome shotgun (WGS) entry which is preliminary data.</text>
</comment>
<keyword evidence="5" id="KW-1185">Reference proteome</keyword>
<comment type="similarity">
    <text evidence="1 2">Belongs to the peptidase S14 family.</text>
</comment>
<dbReference type="InterPro" id="IPR029045">
    <property type="entry name" value="ClpP/crotonase-like_dom_sf"/>
</dbReference>
<proteinExistence type="inferred from homology"/>
<dbReference type="PANTHER" id="PTHR10381">
    <property type="entry name" value="ATP-DEPENDENT CLP PROTEASE PROTEOLYTIC SUBUNIT"/>
    <property type="match status" value="1"/>
</dbReference>
<dbReference type="Pfam" id="PF00574">
    <property type="entry name" value="CLP_protease"/>
    <property type="match status" value="1"/>
</dbReference>
<feature type="compositionally biased region" description="Pro residues" evidence="3">
    <location>
        <begin position="14"/>
        <end position="32"/>
    </location>
</feature>
<feature type="region of interest" description="Disordered" evidence="3">
    <location>
        <begin position="1"/>
        <end position="60"/>
    </location>
</feature>
<name>A0ABP6T1K5_9ACTN</name>
<dbReference type="InterPro" id="IPR023562">
    <property type="entry name" value="ClpP/TepA"/>
</dbReference>
<evidence type="ECO:0000256" key="1">
    <source>
        <dbReference type="ARBA" id="ARBA00007039"/>
    </source>
</evidence>
<evidence type="ECO:0000256" key="3">
    <source>
        <dbReference type="SAM" id="MobiDB-lite"/>
    </source>
</evidence>
<dbReference type="InterPro" id="IPR001907">
    <property type="entry name" value="ClpP"/>
</dbReference>
<dbReference type="SUPFAM" id="SSF52096">
    <property type="entry name" value="ClpP/crotonase"/>
    <property type="match status" value="1"/>
</dbReference>
<gene>
    <name evidence="4" type="ORF">GCM10020369_46540</name>
</gene>
<protein>
    <recommendedName>
        <fullName evidence="2">ATP-dependent Clp protease proteolytic subunit</fullName>
    </recommendedName>
</protein>
<reference evidence="5" key="1">
    <citation type="journal article" date="2019" name="Int. J. Syst. Evol. Microbiol.">
        <title>The Global Catalogue of Microorganisms (GCM) 10K type strain sequencing project: providing services to taxonomists for standard genome sequencing and annotation.</title>
        <authorList>
            <consortium name="The Broad Institute Genomics Platform"/>
            <consortium name="The Broad Institute Genome Sequencing Center for Infectious Disease"/>
            <person name="Wu L."/>
            <person name="Ma J."/>
        </authorList>
    </citation>
    <scope>NUCLEOTIDE SEQUENCE [LARGE SCALE GENOMIC DNA]</scope>
    <source>
        <strain evidence="5">JCM 9458</strain>
    </source>
</reference>
<dbReference type="PRINTS" id="PR00127">
    <property type="entry name" value="CLPPROTEASEP"/>
</dbReference>
<dbReference type="EMBL" id="BAAAYN010000030">
    <property type="protein sequence ID" value="GAA3390872.1"/>
    <property type="molecule type" value="Genomic_DNA"/>
</dbReference>
<dbReference type="RefSeq" id="WP_345730304.1">
    <property type="nucleotide sequence ID" value="NZ_BAAAYN010000030.1"/>
</dbReference>
<evidence type="ECO:0000256" key="2">
    <source>
        <dbReference type="RuleBase" id="RU003567"/>
    </source>
</evidence>
<sequence length="241" mass="26723">MNSATWFPPERPSRPWPGQPGPPQPEWRPPGWQPAQPQQPVEPRPQPYWPPTPPPHPPVEDVRELWEDRLLDQRIVQVNGPIDDDVASRIAARLLLLDSRTHKPVTLRLNSVNADLTAVWTLVDTLDALVVPVNALVVGELGGGSLALLTAVAERYAHPHARFRLSDPSLPRITGTAGEIAGEAAANQSLVDSFHRRLAELTGRPLDELIDDFRRGRFLTAPDAVEYGLITDVRPRSVRPD</sequence>